<feature type="transmembrane region" description="Helical" evidence="1">
    <location>
        <begin position="160"/>
        <end position="186"/>
    </location>
</feature>
<keyword evidence="1" id="KW-0812">Transmembrane</keyword>
<protein>
    <submittedName>
        <fullName evidence="3">Anoctamin</fullName>
    </submittedName>
</protein>
<keyword evidence="1" id="KW-1133">Transmembrane helix</keyword>
<accession>A0A1I7XHY8</accession>
<dbReference type="AlphaFoldDB" id="A0A1I7XHY8"/>
<name>A0A1I7XHY8_HETBA</name>
<keyword evidence="1" id="KW-0472">Membrane</keyword>
<proteinExistence type="predicted"/>
<evidence type="ECO:0000313" key="2">
    <source>
        <dbReference type="Proteomes" id="UP000095283"/>
    </source>
</evidence>
<sequence length="375" mass="42889">MKVVVYKGYLSHQRKELESYWCPVMKRNYECYPAEDLHGTQKMWYYINKGILSSSIISCASEFFPVLLVTHWLACGGAEEKAGDIEKRKQLRQGVRGLLREFMKDISRVYASTQVVNAPPLKISSKTITFFWIVVPITAVLSTIKWLVAFYWTINFDHLAAIHWIIDDIVAIVANLWQVVLYTAILQSVELEYQRKDDFINVQDAVLATISYVAIQLYTDHPVATVSFGSSHPCYVRPRLSGDEEIHASCSGSFSETSLICMIFTQTIFPADYLFAFTISGCYLELLQRYLKMGFFQLGTPRLTSNGNHDLNNKNNCLWEGEDSKKCDRFASGPNIATIMHAAQIMQRKRMEKGEKEKDEVSHNTLYTGSIEKQF</sequence>
<feature type="transmembrane region" description="Helical" evidence="1">
    <location>
        <begin position="130"/>
        <end position="154"/>
    </location>
</feature>
<dbReference type="Proteomes" id="UP000095283">
    <property type="component" value="Unplaced"/>
</dbReference>
<keyword evidence="2" id="KW-1185">Reference proteome</keyword>
<evidence type="ECO:0000256" key="1">
    <source>
        <dbReference type="SAM" id="Phobius"/>
    </source>
</evidence>
<dbReference type="WBParaSite" id="Hba_17119">
    <property type="protein sequence ID" value="Hba_17119"/>
    <property type="gene ID" value="Hba_17119"/>
</dbReference>
<reference evidence="3" key="1">
    <citation type="submission" date="2016-11" db="UniProtKB">
        <authorList>
            <consortium name="WormBaseParasite"/>
        </authorList>
    </citation>
    <scope>IDENTIFICATION</scope>
</reference>
<evidence type="ECO:0000313" key="3">
    <source>
        <dbReference type="WBParaSite" id="Hba_17119"/>
    </source>
</evidence>
<organism evidence="2 3">
    <name type="scientific">Heterorhabditis bacteriophora</name>
    <name type="common">Entomopathogenic nematode worm</name>
    <dbReference type="NCBI Taxonomy" id="37862"/>
    <lineage>
        <taxon>Eukaryota</taxon>
        <taxon>Metazoa</taxon>
        <taxon>Ecdysozoa</taxon>
        <taxon>Nematoda</taxon>
        <taxon>Chromadorea</taxon>
        <taxon>Rhabditida</taxon>
        <taxon>Rhabditina</taxon>
        <taxon>Rhabditomorpha</taxon>
        <taxon>Strongyloidea</taxon>
        <taxon>Heterorhabditidae</taxon>
        <taxon>Heterorhabditis</taxon>
    </lineage>
</organism>